<comment type="caution">
    <text evidence="10">The sequence shown here is derived from an EMBL/GenBank/DDBJ whole genome shotgun (WGS) entry which is preliminary data.</text>
</comment>
<dbReference type="GeneID" id="71852389"/>
<dbReference type="Pfam" id="PF03176">
    <property type="entry name" value="MMPL"/>
    <property type="match status" value="2"/>
</dbReference>
<reference evidence="10 11" key="1">
    <citation type="journal article" date="2014" name="Int. J. Syst. Evol. Microbiol.">
        <title>Complete genome sequence of Corynebacterium casei LMG S-19264T (=DSM 44701T), isolated from a smear-ripened cheese.</title>
        <authorList>
            <consortium name="US DOE Joint Genome Institute (JGI-PGF)"/>
            <person name="Walter F."/>
            <person name="Albersmeier A."/>
            <person name="Kalinowski J."/>
            <person name="Ruckert C."/>
        </authorList>
    </citation>
    <scope>NUCLEOTIDE SEQUENCE [LARGE SCALE GENOMIC DNA]</scope>
    <source>
        <strain evidence="10 11">IBRC-M 10912</strain>
    </source>
</reference>
<feature type="transmembrane region" description="Helical" evidence="8">
    <location>
        <begin position="409"/>
        <end position="428"/>
    </location>
</feature>
<feature type="transmembrane region" description="Helical" evidence="8">
    <location>
        <begin position="599"/>
        <end position="618"/>
    </location>
</feature>
<dbReference type="RefSeq" id="WP_246971440.1">
    <property type="nucleotide sequence ID" value="NZ_CP095397.1"/>
</dbReference>
<dbReference type="PROSITE" id="PS50156">
    <property type="entry name" value="SSD"/>
    <property type="match status" value="2"/>
</dbReference>
<feature type="domain" description="SSD" evidence="9">
    <location>
        <begin position="435"/>
        <end position="562"/>
    </location>
</feature>
<name>A0ABD5NTY6_9EURY</name>
<keyword evidence="4 8" id="KW-1133">Transmembrane helix</keyword>
<evidence type="ECO:0000256" key="3">
    <source>
        <dbReference type="ARBA" id="ARBA00022692"/>
    </source>
</evidence>
<sequence>MSRADRLAAAVTTRTRLVLAAFVLVTVLLGSGVTALEVDSSLEQFESESPEARALEYVEQNFSTGRNETRVQVVVEGEDVLSRESLLASLEFQRAIRDDESIDATLADETPIVGVENVVATGVIREERAAKLETQAADLERRGEELNATGNRLETALDRAEKLQREYERVNESYAAGTVSEREYERRAAEIEAGFERARENATAPLDDAQTDRFEQAMAQIRRVEAERVATERERDAGEIDDATYDYRIDQLASAREDARTAGTVGVLADEYERLRAEQDRLEAERRALESTDQPPLEEQIAALEALNESAYEAALERFLAGGGPAGDAALRLLPSSYEPGSTTADARMTVLTQSSTEGALRGPGTIDDDLVDTQLEVREMAADRDREYVVVGSGIVADEIDRSMGDSVAIVAPLALAFVALALLVAYRDLLDVVLGVAGVLVVLLWTLGIMGWAGIAFNQAFVAVPVLLIGLSIDYAIHVFMRHRERRETDTADGTRASMAVALAGVGVALAWVTATTAVGFLANLVSPIAPVREFGVVSAVGILAALVVFGAMIPAAKVELDSFLESHGFDRRKRAFGTGDRFSRMLSLGAVAARRAPLAVLVATLLVTAGGVYGATQADTSFDQRQFLAEEPPAWTDRLPDPVRPGEYSVKDDIESVERTFQRDATVQILVRGDVTDGETLERIADAEAVAEDSVVVSRLANGEADVRSPLSAIEARTADDDSLDATYQLADRSGDGVPDQNLESLYDRLFELDPATANDLLSRTADSEYEALRLVVSVRGNASSAETATAARDVAAAIDDGDDGRWTAVATGGPVVTHVLERAVLETVLEGLVVTLALVVVVLSLAYRATGTGATLGVVTLAPVAIALSWTLGTMALVDVPLNVLTGTITSLTIGLGVAYSIHVSSRYALELERQGDVAAALSTAVTGTGGALLGSAATTVGGFGTLALATVPVLRQFGVVTALTIVYSFLASVLVLPTLLVLWTRYLGSDVPGEPTAVDGRRSPVAERRSDGDPDASDDD</sequence>
<feature type="transmembrane region" description="Helical" evidence="8">
    <location>
        <begin position="537"/>
        <end position="559"/>
    </location>
</feature>
<feature type="transmembrane region" description="Helical" evidence="8">
    <location>
        <begin position="888"/>
        <end position="910"/>
    </location>
</feature>
<evidence type="ECO:0000313" key="10">
    <source>
        <dbReference type="EMBL" id="MFC4245576.1"/>
    </source>
</evidence>
<keyword evidence="2" id="KW-1003">Cell membrane</keyword>
<feature type="transmembrane region" description="Helical" evidence="8">
    <location>
        <begin position="435"/>
        <end position="457"/>
    </location>
</feature>
<dbReference type="AlphaFoldDB" id="A0ABD5NTY6"/>
<dbReference type="GO" id="GO:0005886">
    <property type="term" value="C:plasma membrane"/>
    <property type="evidence" value="ECO:0007669"/>
    <property type="project" value="UniProtKB-SubCell"/>
</dbReference>
<keyword evidence="3 8" id="KW-0812">Transmembrane</keyword>
<feature type="coiled-coil region" evidence="6">
    <location>
        <begin position="265"/>
        <end position="292"/>
    </location>
</feature>
<dbReference type="InterPro" id="IPR004869">
    <property type="entry name" value="MMPL_dom"/>
</dbReference>
<evidence type="ECO:0000256" key="8">
    <source>
        <dbReference type="SAM" id="Phobius"/>
    </source>
</evidence>
<feature type="transmembrane region" description="Helical" evidence="8">
    <location>
        <begin position="922"/>
        <end position="942"/>
    </location>
</feature>
<evidence type="ECO:0000259" key="9">
    <source>
        <dbReference type="PROSITE" id="PS50156"/>
    </source>
</evidence>
<proteinExistence type="predicted"/>
<protein>
    <submittedName>
        <fullName evidence="10">MMPL family transporter</fullName>
    </submittedName>
</protein>
<organism evidence="10 11">
    <name type="scientific">Natribaculum luteum</name>
    <dbReference type="NCBI Taxonomy" id="1586232"/>
    <lineage>
        <taxon>Archaea</taxon>
        <taxon>Methanobacteriati</taxon>
        <taxon>Methanobacteriota</taxon>
        <taxon>Stenosarchaea group</taxon>
        <taxon>Halobacteria</taxon>
        <taxon>Halobacteriales</taxon>
        <taxon>Natrialbaceae</taxon>
        <taxon>Natribaculum</taxon>
    </lineage>
</organism>
<evidence type="ECO:0000313" key="11">
    <source>
        <dbReference type="Proteomes" id="UP001595821"/>
    </source>
</evidence>
<keyword evidence="6" id="KW-0175">Coiled coil</keyword>
<evidence type="ECO:0000256" key="4">
    <source>
        <dbReference type="ARBA" id="ARBA00022989"/>
    </source>
</evidence>
<dbReference type="PANTHER" id="PTHR33406">
    <property type="entry name" value="MEMBRANE PROTEIN MJ1562-RELATED"/>
    <property type="match status" value="1"/>
</dbReference>
<gene>
    <name evidence="10" type="ORF">ACFOZ7_00915</name>
</gene>
<accession>A0ABD5NTY6</accession>
<feature type="transmembrane region" description="Helical" evidence="8">
    <location>
        <begin position="858"/>
        <end position="882"/>
    </location>
</feature>
<feature type="region of interest" description="Disordered" evidence="7">
    <location>
        <begin position="998"/>
        <end position="1025"/>
    </location>
</feature>
<feature type="transmembrane region" description="Helical" evidence="8">
    <location>
        <begin position="463"/>
        <end position="482"/>
    </location>
</feature>
<dbReference type="SUPFAM" id="SSF82866">
    <property type="entry name" value="Multidrug efflux transporter AcrB transmembrane domain"/>
    <property type="match status" value="2"/>
</dbReference>
<dbReference type="Proteomes" id="UP001595821">
    <property type="component" value="Unassembled WGS sequence"/>
</dbReference>
<feature type="transmembrane region" description="Helical" evidence="8">
    <location>
        <begin position="832"/>
        <end position="851"/>
    </location>
</feature>
<comment type="subcellular location">
    <subcellularLocation>
        <location evidence="1">Cell membrane</location>
        <topology evidence="1">Multi-pass membrane protein</topology>
    </subcellularLocation>
</comment>
<dbReference type="InterPro" id="IPR000731">
    <property type="entry name" value="SSD"/>
</dbReference>
<dbReference type="Gene3D" id="1.20.1640.10">
    <property type="entry name" value="Multidrug efflux transporter AcrB transmembrane domain"/>
    <property type="match status" value="2"/>
</dbReference>
<dbReference type="InterPro" id="IPR050545">
    <property type="entry name" value="Mycobact_MmpL"/>
</dbReference>
<feature type="coiled-coil region" evidence="6">
    <location>
        <begin position="129"/>
        <end position="234"/>
    </location>
</feature>
<feature type="transmembrane region" description="Helical" evidence="8">
    <location>
        <begin position="503"/>
        <end position="525"/>
    </location>
</feature>
<feature type="domain" description="SSD" evidence="9">
    <location>
        <begin position="827"/>
        <end position="987"/>
    </location>
</feature>
<evidence type="ECO:0000256" key="6">
    <source>
        <dbReference type="SAM" id="Coils"/>
    </source>
</evidence>
<keyword evidence="5 8" id="KW-0472">Membrane</keyword>
<evidence type="ECO:0000256" key="7">
    <source>
        <dbReference type="SAM" id="MobiDB-lite"/>
    </source>
</evidence>
<feature type="transmembrane region" description="Helical" evidence="8">
    <location>
        <begin position="962"/>
        <end position="988"/>
    </location>
</feature>
<evidence type="ECO:0000256" key="2">
    <source>
        <dbReference type="ARBA" id="ARBA00022475"/>
    </source>
</evidence>
<evidence type="ECO:0000256" key="1">
    <source>
        <dbReference type="ARBA" id="ARBA00004651"/>
    </source>
</evidence>
<feature type="compositionally biased region" description="Basic and acidic residues" evidence="7">
    <location>
        <begin position="1004"/>
        <end position="1017"/>
    </location>
</feature>
<dbReference type="EMBL" id="JBHSDJ010000002">
    <property type="protein sequence ID" value="MFC4245576.1"/>
    <property type="molecule type" value="Genomic_DNA"/>
</dbReference>
<evidence type="ECO:0000256" key="5">
    <source>
        <dbReference type="ARBA" id="ARBA00023136"/>
    </source>
</evidence>
<dbReference type="PANTHER" id="PTHR33406:SF13">
    <property type="entry name" value="MEMBRANE PROTEIN YDFJ"/>
    <property type="match status" value="1"/>
</dbReference>